<gene>
    <name evidence="2" type="ORF">BX592_13250</name>
</gene>
<dbReference type="AlphaFoldDB" id="A0A4R8L6Q4"/>
<name>A0A4R8L6Q4_9BURK</name>
<organism evidence="2 3">
    <name type="scientific">Paraburkholderia rhizosphaerae</name>
    <dbReference type="NCBI Taxonomy" id="480658"/>
    <lineage>
        <taxon>Bacteria</taxon>
        <taxon>Pseudomonadati</taxon>
        <taxon>Pseudomonadota</taxon>
        <taxon>Betaproteobacteria</taxon>
        <taxon>Burkholderiales</taxon>
        <taxon>Burkholderiaceae</taxon>
        <taxon>Paraburkholderia</taxon>
    </lineage>
</organism>
<keyword evidence="3" id="KW-1185">Reference proteome</keyword>
<feature type="transmembrane region" description="Helical" evidence="1">
    <location>
        <begin position="135"/>
        <end position="154"/>
    </location>
</feature>
<dbReference type="Proteomes" id="UP000295509">
    <property type="component" value="Unassembled WGS sequence"/>
</dbReference>
<reference evidence="2 3" key="1">
    <citation type="submission" date="2019-03" db="EMBL/GenBank/DDBJ databases">
        <title>Genomic Encyclopedia of Type Strains, Phase III (KMG-III): the genomes of soil and plant-associated and newly described type strains.</title>
        <authorList>
            <person name="Whitman W."/>
        </authorList>
    </citation>
    <scope>NUCLEOTIDE SEQUENCE [LARGE SCALE GENOMIC DNA]</scope>
    <source>
        <strain evidence="2 3">LMG 29544</strain>
    </source>
</reference>
<keyword evidence="1" id="KW-0472">Membrane</keyword>
<feature type="transmembrane region" description="Helical" evidence="1">
    <location>
        <begin position="64"/>
        <end position="88"/>
    </location>
</feature>
<dbReference type="InterPro" id="IPR018750">
    <property type="entry name" value="DUF2306_membrane"/>
</dbReference>
<feature type="transmembrane region" description="Helical" evidence="1">
    <location>
        <begin position="24"/>
        <end position="44"/>
    </location>
</feature>
<dbReference type="Pfam" id="PF10067">
    <property type="entry name" value="DUF2306"/>
    <property type="match status" value="1"/>
</dbReference>
<feature type="transmembrane region" description="Helical" evidence="1">
    <location>
        <begin position="109"/>
        <end position="129"/>
    </location>
</feature>
<keyword evidence="1" id="KW-0812">Transmembrane</keyword>
<accession>A0A4R8L6Q4</accession>
<evidence type="ECO:0000313" key="2">
    <source>
        <dbReference type="EMBL" id="TDY38313.1"/>
    </source>
</evidence>
<proteinExistence type="predicted"/>
<keyword evidence="1" id="KW-1133">Transmembrane helix</keyword>
<comment type="caution">
    <text evidence="2">The sequence shown here is derived from an EMBL/GenBank/DDBJ whole genome shotgun (WGS) entry which is preliminary data.</text>
</comment>
<protein>
    <submittedName>
        <fullName evidence="2">Putative membrane protein DUF2306</fullName>
    </submittedName>
</protein>
<evidence type="ECO:0000313" key="3">
    <source>
        <dbReference type="Proteomes" id="UP000295509"/>
    </source>
</evidence>
<feature type="transmembrane region" description="Helical" evidence="1">
    <location>
        <begin position="242"/>
        <end position="263"/>
    </location>
</feature>
<dbReference type="EMBL" id="SORE01000032">
    <property type="protein sequence ID" value="TDY38313.1"/>
    <property type="molecule type" value="Genomic_DNA"/>
</dbReference>
<feature type="transmembrane region" description="Helical" evidence="1">
    <location>
        <begin position="175"/>
        <end position="193"/>
    </location>
</feature>
<sequence>MTQPSTLPRVSTPSRRPGRTASRLLFIVCWLSAIIFSAYIVVFYEGALLTHTMQDWNDVLPRVYQPGSMLATAAIGAHFLAGAIVLILGPTQLITPLRARAPAVHRWVGRSYAAAALATGIGGLIYIAVEGTVGGPVMSTGFALYGALMVLCAVKTVQHARACRFDAHRAWAIRLFALGLGSWLFRIDYGIWLKLVGGFGHHSHTFDGPFDRIMVFFFYVPNLFVAELIIRRRDGVQAGTARTITSLSIGVVALLVLVATILFGRSYWLPHITQRLTDLAEMRAR</sequence>
<feature type="transmembrane region" description="Helical" evidence="1">
    <location>
        <begin position="213"/>
        <end position="230"/>
    </location>
</feature>
<evidence type="ECO:0000256" key="1">
    <source>
        <dbReference type="SAM" id="Phobius"/>
    </source>
</evidence>